<dbReference type="EMBL" id="CP036298">
    <property type="protein sequence ID" value="QDV24572.1"/>
    <property type="molecule type" value="Genomic_DNA"/>
</dbReference>
<proteinExistence type="predicted"/>
<dbReference type="InterPro" id="IPR052519">
    <property type="entry name" value="Euk-type_GlcNAc_Kinase"/>
</dbReference>
<name>A0A518G7M0_9BACT</name>
<dbReference type="Proteomes" id="UP000318017">
    <property type="component" value="Chromosome"/>
</dbReference>
<keyword evidence="3" id="KW-1185">Reference proteome</keyword>
<dbReference type="SUPFAM" id="SSF53067">
    <property type="entry name" value="Actin-like ATPase domain"/>
    <property type="match status" value="2"/>
</dbReference>
<dbReference type="InterPro" id="IPR043129">
    <property type="entry name" value="ATPase_NBD"/>
</dbReference>
<dbReference type="PANTHER" id="PTHR43190">
    <property type="entry name" value="N-ACETYL-D-GLUCOSAMINE KINASE"/>
    <property type="match status" value="1"/>
</dbReference>
<evidence type="ECO:0000313" key="3">
    <source>
        <dbReference type="Proteomes" id="UP000318017"/>
    </source>
</evidence>
<sequence length="342" mass="35757">MQSSDSSSTLLLGVDGGGTKTSAWLATADSNGELVVLGRGLAGPGNPGAMGFPAALRNIELAIASAFEQTQLPQQTIDSACLCIAGAGRESEQAQIIHWAKSNALSRTLHVVGDAEVVLAAAGSSVGTETNAPSKLLPRSSSAVALVAGTGSIAWGKSSEGRSLRSGGWGYLLGDEGSGYALGRGLLQLACQTADGRLNEPAVLNAVLERTECNQPSDLIPWTYNAPHATPGQSLSPSPKERIAELSVLCFELALTQQCVHDLVTEGATHLANMVHSVVQQLDSTRYSLALTGSLLCKQPSYCELVQNQLRLLNIAPTQSKLVEEPVQGAVQLAWDYWSQSP</sequence>
<feature type="domain" description="ATPase BadF/BadG/BcrA/BcrD type" evidence="1">
    <location>
        <begin position="12"/>
        <end position="331"/>
    </location>
</feature>
<evidence type="ECO:0000313" key="2">
    <source>
        <dbReference type="EMBL" id="QDV24572.1"/>
    </source>
</evidence>
<dbReference type="CDD" id="cd24007">
    <property type="entry name" value="ASKHA_NBD_eukNAGK-like"/>
    <property type="match status" value="1"/>
</dbReference>
<reference evidence="2 3" key="1">
    <citation type="submission" date="2019-02" db="EMBL/GenBank/DDBJ databases">
        <title>Deep-cultivation of Planctomycetes and their phenomic and genomic characterization uncovers novel biology.</title>
        <authorList>
            <person name="Wiegand S."/>
            <person name="Jogler M."/>
            <person name="Boedeker C."/>
            <person name="Pinto D."/>
            <person name="Vollmers J."/>
            <person name="Rivas-Marin E."/>
            <person name="Kohn T."/>
            <person name="Peeters S.H."/>
            <person name="Heuer A."/>
            <person name="Rast P."/>
            <person name="Oberbeckmann S."/>
            <person name="Bunk B."/>
            <person name="Jeske O."/>
            <person name="Meyerdierks A."/>
            <person name="Storesund J.E."/>
            <person name="Kallscheuer N."/>
            <person name="Luecker S."/>
            <person name="Lage O.M."/>
            <person name="Pohl T."/>
            <person name="Merkel B.J."/>
            <person name="Hornburger P."/>
            <person name="Mueller R.-W."/>
            <person name="Bruemmer F."/>
            <person name="Labrenz M."/>
            <person name="Spormann A.M."/>
            <person name="Op den Camp H."/>
            <person name="Overmann J."/>
            <person name="Amann R."/>
            <person name="Jetten M.S.M."/>
            <person name="Mascher T."/>
            <person name="Medema M.H."/>
            <person name="Devos D.P."/>
            <person name="Kaster A.-K."/>
            <person name="Ovreas L."/>
            <person name="Rohde M."/>
            <person name="Galperin M.Y."/>
            <person name="Jogler C."/>
        </authorList>
    </citation>
    <scope>NUCLEOTIDE SEQUENCE [LARGE SCALE GENOMIC DNA]</scope>
    <source>
        <strain evidence="2 3">Q31a</strain>
    </source>
</reference>
<dbReference type="KEGG" id="ahel:Q31a_28920"/>
<dbReference type="PANTHER" id="PTHR43190:SF3">
    <property type="entry name" value="N-ACETYL-D-GLUCOSAMINE KINASE"/>
    <property type="match status" value="1"/>
</dbReference>
<protein>
    <submittedName>
        <fullName evidence="2">BadF/BadG/BcrA/BcrD ATPase family protein</fullName>
    </submittedName>
</protein>
<dbReference type="InterPro" id="IPR002731">
    <property type="entry name" value="ATPase_BadF"/>
</dbReference>
<dbReference type="AlphaFoldDB" id="A0A518G7M0"/>
<accession>A0A518G7M0</accession>
<dbReference type="OrthoDB" id="9772633at2"/>
<organism evidence="2 3">
    <name type="scientific">Aureliella helgolandensis</name>
    <dbReference type="NCBI Taxonomy" id="2527968"/>
    <lineage>
        <taxon>Bacteria</taxon>
        <taxon>Pseudomonadati</taxon>
        <taxon>Planctomycetota</taxon>
        <taxon>Planctomycetia</taxon>
        <taxon>Pirellulales</taxon>
        <taxon>Pirellulaceae</taxon>
        <taxon>Aureliella</taxon>
    </lineage>
</organism>
<evidence type="ECO:0000259" key="1">
    <source>
        <dbReference type="Pfam" id="PF01869"/>
    </source>
</evidence>
<dbReference type="RefSeq" id="WP_145078350.1">
    <property type="nucleotide sequence ID" value="NZ_CP036298.1"/>
</dbReference>
<dbReference type="Pfam" id="PF01869">
    <property type="entry name" value="BcrAD_BadFG"/>
    <property type="match status" value="1"/>
</dbReference>
<dbReference type="Gene3D" id="3.30.420.40">
    <property type="match status" value="2"/>
</dbReference>
<gene>
    <name evidence="2" type="ORF">Q31a_28920</name>
</gene>